<dbReference type="InterPro" id="IPR057672">
    <property type="entry name" value="TPR_IPO4/5"/>
</dbReference>
<dbReference type="GO" id="GO:0034399">
    <property type="term" value="C:nuclear periphery"/>
    <property type="evidence" value="ECO:0007669"/>
    <property type="project" value="EnsemblFungi"/>
</dbReference>
<keyword evidence="3" id="KW-0813">Transport</keyword>
<feature type="domain" description="IPO4/5-like TPR repeats" evidence="10">
    <location>
        <begin position="108"/>
        <end position="262"/>
    </location>
</feature>
<dbReference type="Gene3D" id="1.25.10.10">
    <property type="entry name" value="Leucine-rich Repeat Variant"/>
    <property type="match status" value="1"/>
</dbReference>
<dbReference type="Pfam" id="PF25780">
    <property type="entry name" value="TPR_IPO5"/>
    <property type="match status" value="1"/>
</dbReference>
<evidence type="ECO:0008006" key="13">
    <source>
        <dbReference type="Google" id="ProtNLM"/>
    </source>
</evidence>
<dbReference type="PANTHER" id="PTHR10527">
    <property type="entry name" value="IMPORTIN BETA"/>
    <property type="match status" value="1"/>
</dbReference>
<keyword evidence="5" id="KW-0677">Repeat</keyword>
<dbReference type="InterPro" id="IPR011989">
    <property type="entry name" value="ARM-like"/>
</dbReference>
<dbReference type="GO" id="GO:0005737">
    <property type="term" value="C:cytoplasm"/>
    <property type="evidence" value="ECO:0007669"/>
    <property type="project" value="UniProtKB-SubCell"/>
</dbReference>
<keyword evidence="7" id="KW-0539">Nucleus</keyword>
<organism evidence="11 12">
    <name type="scientific">Tortispora caseinolytica NRRL Y-17796</name>
    <dbReference type="NCBI Taxonomy" id="767744"/>
    <lineage>
        <taxon>Eukaryota</taxon>
        <taxon>Fungi</taxon>
        <taxon>Dikarya</taxon>
        <taxon>Ascomycota</taxon>
        <taxon>Saccharomycotina</taxon>
        <taxon>Trigonopsidomycetes</taxon>
        <taxon>Trigonopsidales</taxon>
        <taxon>Trigonopsidaceae</taxon>
        <taxon>Tortispora</taxon>
    </lineage>
</organism>
<dbReference type="InterPro" id="IPR058584">
    <property type="entry name" value="IMB1_TNPO1-like_TPR"/>
</dbReference>
<evidence type="ECO:0000313" key="12">
    <source>
        <dbReference type="Proteomes" id="UP000095023"/>
    </source>
</evidence>
<dbReference type="InterPro" id="IPR040928">
    <property type="entry name" value="Importin_rep_5"/>
</dbReference>
<feature type="domain" description="Importin subunit beta-1/Transportin-1-like TPR repeats" evidence="9">
    <location>
        <begin position="482"/>
        <end position="630"/>
    </location>
</feature>
<keyword evidence="12" id="KW-1185">Reference proteome</keyword>
<protein>
    <recommendedName>
        <fullName evidence="13">Importin N-terminal domain-containing protein</fullName>
    </recommendedName>
</protein>
<keyword evidence="6" id="KW-0653">Protein transport</keyword>
<dbReference type="GO" id="GO:0061608">
    <property type="term" value="F:nuclear import signal receptor activity"/>
    <property type="evidence" value="ECO:0007669"/>
    <property type="project" value="EnsemblFungi"/>
</dbReference>
<name>A0A1E4TEF0_9ASCO</name>
<dbReference type="SUPFAM" id="SSF48371">
    <property type="entry name" value="ARM repeat"/>
    <property type="match status" value="2"/>
</dbReference>
<dbReference type="AlphaFoldDB" id="A0A1E4TEF0"/>
<evidence type="ECO:0000256" key="5">
    <source>
        <dbReference type="ARBA" id="ARBA00022737"/>
    </source>
</evidence>
<gene>
    <name evidence="11" type="ORF">CANCADRAFT_99901</name>
</gene>
<evidence type="ECO:0000256" key="3">
    <source>
        <dbReference type="ARBA" id="ARBA00022448"/>
    </source>
</evidence>
<evidence type="ECO:0000259" key="9">
    <source>
        <dbReference type="Pfam" id="PF25574"/>
    </source>
</evidence>
<accession>A0A1E4TEF0</accession>
<evidence type="ECO:0000256" key="8">
    <source>
        <dbReference type="PROSITE-ProRule" id="PRU00103"/>
    </source>
</evidence>
<reference evidence="12" key="1">
    <citation type="submission" date="2016-02" db="EMBL/GenBank/DDBJ databases">
        <title>Comparative genomics of biotechnologically important yeasts.</title>
        <authorList>
            <consortium name="DOE Joint Genome Institute"/>
            <person name="Riley R."/>
            <person name="Haridas S."/>
            <person name="Wolfe K.H."/>
            <person name="Lopes M.R."/>
            <person name="Hittinger C.T."/>
            <person name="Goker M."/>
            <person name="Salamov A."/>
            <person name="Wisecaver J."/>
            <person name="Long T.M."/>
            <person name="Aerts A.L."/>
            <person name="Barry K."/>
            <person name="Choi C."/>
            <person name="Clum A."/>
            <person name="Coughlan A.Y."/>
            <person name="Deshpande S."/>
            <person name="Douglass A.P."/>
            <person name="Hanson S.J."/>
            <person name="Klenk H.-P."/>
            <person name="Labutti K."/>
            <person name="Lapidus A."/>
            <person name="Lindquist E."/>
            <person name="Lipzen A."/>
            <person name="Meier-Kolthoff J.P."/>
            <person name="Ohm R.A."/>
            <person name="Otillar R.P."/>
            <person name="Pangilinan J."/>
            <person name="Peng Y."/>
            <person name="Rokas A."/>
            <person name="Rosa C.A."/>
            <person name="Scheuner C."/>
            <person name="Sibirny A.A."/>
            <person name="Slot J.C."/>
            <person name="Stielow J.B."/>
            <person name="Sun H."/>
            <person name="Kurtzman C.P."/>
            <person name="Blackwell M."/>
            <person name="Jeffries T.W."/>
            <person name="Grigoriev I.V."/>
        </authorList>
    </citation>
    <scope>NUCLEOTIDE SEQUENCE [LARGE SCALE GENOMIC DNA]</scope>
    <source>
        <strain evidence="12">NRRL Y-17796</strain>
    </source>
</reference>
<evidence type="ECO:0000313" key="11">
    <source>
        <dbReference type="EMBL" id="ODV90058.1"/>
    </source>
</evidence>
<dbReference type="GO" id="GO:0006606">
    <property type="term" value="P:protein import into nucleus"/>
    <property type="evidence" value="ECO:0007669"/>
    <property type="project" value="EnsemblFungi"/>
</dbReference>
<sequence>MDLAVIDGLINGFLSPDHSTRTEAEKRFNDMLAASPDATLVSLAQAIVQGQNTSIKSTAAVVFRRYAGKQPPNTDTGVRLVDIIPAAARQQIREALWRSLMSESDVGVLHKISDAIALVAKGSSGLSPSESWPNFLTHLIEITKSPSPALREAPFRMISTMPNTFSPRMLDLLLPAFDSAFADPNDSVRLAAVSAFTNVFTKVPESYWKQLKKLFPSLLNVLPPFYEKRDSESLGSAFSNLVDLAIIAPKLFRDVFPTILEFSISVMESPDFDDKTRSAAVELLVCFAEESPKMVKSDPTYINKLVPACLRLLTLIGEDDDDAADWLDEDPKEELESEALAATAGDALDRLALSLNGGVVLPPFFQYLPEMISSNDWHAKHAALIAISSVAEGCAVAMIGELNQILNAIIPLSKDPHPRVRWACCNAIGQMCTDFCPKLQTKFGSVVVPAILATLHASESRVACHGAAAIVNFCDGATDEVLEPYLDNMLEGLLTLLQSSKQYAQEQALTTIAVVAESAESKFVKYYDTLMPLLINVLKADLPKDHRSMKAKSIECCALIANAVGKDKFMPQAQEVIQLFGSIQQGITDADDPCASYLLEGWERICATIGEEFVPFLPSIIDPLIEVAKSTASLALIEDEEDIARYDSEQWEILAHNGRHIGINTSGLEDKCLAIEIIGRYAENLGSLFAPYIERVMQDVIIPSLTFLYSDDARVAAAQSGVALILAAKDASGDNINNITPLWTLLFQNLLSALIKEPVEDVAGVFYVSISSICKINKGSSVTSQELKSLSDAMESSLSEYITTVNIGGGLDDEDDEFIEEGEEMDDKITFVDLMNSLVSCFDDMLSIKGELFLREMEPHLDSVFELLSLTDVDSVCWGLDLVNSLIKNIGEPTWAYKDRFLPVVAQGLESPHTRVRQGAATVVGTAALHGGNSYKTTVLQTIPYLDKIVNKEDSRETENIDATEAAITTVAKIIRTYGSDLPDVNTAIQTWIRMLPVLHNEEEAAFTYMFLAELMTAHHFAVSNNFPAVFNAVLTAIEMDSIQGKVLKHVVEATKEQLSHLPPGEADKLLQSLSPELQGIVRATFG</sequence>
<dbReference type="GO" id="GO:0060188">
    <property type="term" value="P:regulation of protein desumoylation"/>
    <property type="evidence" value="ECO:0007669"/>
    <property type="project" value="EnsemblFungi"/>
</dbReference>
<proteinExistence type="predicted"/>
<dbReference type="PROSITE" id="PS50077">
    <property type="entry name" value="HEAT_REPEAT"/>
    <property type="match status" value="1"/>
</dbReference>
<dbReference type="Proteomes" id="UP000095023">
    <property type="component" value="Unassembled WGS sequence"/>
</dbReference>
<comment type="subcellular location">
    <subcellularLocation>
        <location evidence="2">Cytoplasm</location>
    </subcellularLocation>
    <subcellularLocation>
        <location evidence="1">Nucleus</location>
    </subcellularLocation>
</comment>
<dbReference type="GO" id="GO:0006406">
    <property type="term" value="P:mRNA export from nucleus"/>
    <property type="evidence" value="ECO:0007669"/>
    <property type="project" value="EnsemblFungi"/>
</dbReference>
<dbReference type="InterPro" id="IPR016024">
    <property type="entry name" value="ARM-type_fold"/>
</dbReference>
<evidence type="ECO:0000259" key="10">
    <source>
        <dbReference type="Pfam" id="PF25780"/>
    </source>
</evidence>
<dbReference type="Pfam" id="PF13513">
    <property type="entry name" value="HEAT_EZ"/>
    <property type="match status" value="1"/>
</dbReference>
<dbReference type="OrthoDB" id="543373at2759"/>
<dbReference type="Pfam" id="PF25574">
    <property type="entry name" value="TPR_IMB1"/>
    <property type="match status" value="1"/>
</dbReference>
<keyword evidence="4" id="KW-0963">Cytoplasm</keyword>
<feature type="repeat" description="HEAT" evidence="8">
    <location>
        <begin position="173"/>
        <end position="211"/>
    </location>
</feature>
<evidence type="ECO:0000256" key="6">
    <source>
        <dbReference type="ARBA" id="ARBA00022927"/>
    </source>
</evidence>
<dbReference type="Pfam" id="PF18816">
    <property type="entry name" value="Importin_rep_5"/>
    <property type="match status" value="1"/>
</dbReference>
<evidence type="ECO:0000256" key="1">
    <source>
        <dbReference type="ARBA" id="ARBA00004123"/>
    </source>
</evidence>
<dbReference type="Pfam" id="PF18808">
    <property type="entry name" value="Importin_rep_4"/>
    <property type="match status" value="1"/>
</dbReference>
<dbReference type="InterPro" id="IPR021133">
    <property type="entry name" value="HEAT_type_2"/>
</dbReference>
<dbReference type="EMBL" id="KV453842">
    <property type="protein sequence ID" value="ODV90058.1"/>
    <property type="molecule type" value="Genomic_DNA"/>
</dbReference>
<dbReference type="GO" id="GO:0008139">
    <property type="term" value="F:nuclear localization sequence binding"/>
    <property type="evidence" value="ECO:0007669"/>
    <property type="project" value="EnsemblFungi"/>
</dbReference>
<evidence type="ECO:0000256" key="7">
    <source>
        <dbReference type="ARBA" id="ARBA00023242"/>
    </source>
</evidence>
<dbReference type="InterPro" id="IPR041653">
    <property type="entry name" value="Importin_rep_4"/>
</dbReference>
<dbReference type="GO" id="GO:0007088">
    <property type="term" value="P:regulation of mitotic nuclear division"/>
    <property type="evidence" value="ECO:0007669"/>
    <property type="project" value="EnsemblFungi"/>
</dbReference>
<evidence type="ECO:0000256" key="4">
    <source>
        <dbReference type="ARBA" id="ARBA00022490"/>
    </source>
</evidence>
<dbReference type="InterPro" id="IPR040122">
    <property type="entry name" value="Importin_beta"/>
</dbReference>
<evidence type="ECO:0000256" key="2">
    <source>
        <dbReference type="ARBA" id="ARBA00004496"/>
    </source>
</evidence>